<dbReference type="STRING" id="2282107.A0A286UI29"/>
<dbReference type="Pfam" id="PF01636">
    <property type="entry name" value="APH"/>
    <property type="match status" value="1"/>
</dbReference>
<feature type="domain" description="Aminoglycoside phosphotransferase" evidence="2">
    <location>
        <begin position="223"/>
        <end position="332"/>
    </location>
</feature>
<accession>A0A286UI29</accession>
<feature type="compositionally biased region" description="Acidic residues" evidence="1">
    <location>
        <begin position="563"/>
        <end position="575"/>
    </location>
</feature>
<evidence type="ECO:0000256" key="1">
    <source>
        <dbReference type="SAM" id="MobiDB-lite"/>
    </source>
</evidence>
<evidence type="ECO:0000313" key="4">
    <source>
        <dbReference type="Proteomes" id="UP000217199"/>
    </source>
</evidence>
<comment type="caution">
    <text evidence="3">The sequence shown here is derived from an EMBL/GenBank/DDBJ whole genome shotgun (WGS) entry which is preliminary data.</text>
</comment>
<dbReference type="InterPro" id="IPR011009">
    <property type="entry name" value="Kinase-like_dom_sf"/>
</dbReference>
<sequence length="888" mass="99821">MPGLLRLRSESDEKGLVRRPLHSETDVESNPEVGTVGRGRVSRDLHVLFQTKKVPPIPFELASLNIDVLTLTPLVYLPPPRRQPLSYFDLDLISILAQSTNDPHYDWTHWRMPGEDDQGQAGHQALYEHEPDSDSELSYDGGYIEDGLLEVAEDDFSKTPGTSSQLEHPPALTPSKLEWDLDIDLADRAREKRHDGADTSFQVDRRIMRDIVKEKLGQEVARIRFISSGTFHKAYLVTLSTSETLILRVARRFMPRLKVESEVATIAYLRRYTKIPVPEVFAWDSSPFNRLGGEWIMMSRAPGVPLRKVFFSMPIEQLYELLRNLAELLVPLFGHRFSHIGSLYFDEGKFGSEVQIPEAKEDNTCRVTKEDEDHGHIPTPKASMKRTTSTDFISGFSTRTPSASSLGLPTPRPGRSHLPIFPPGSLTRHHSYFSYKSNVVSDTSPQKFHVGPIVSWPFFGSHRGELSHTSFPPEIERGPWANSGQYYKACVNREIMGVSRENEGRAKPHRLHLDPDDVMPRGGKNSKKGEFVWGYGYVKRARLGGVDEDEEEEELDNGTVSDDISDDRDSDEESDIGSPALSVGSDLDEEGMYSDYRRFQRSTFLVSELAKREQRVRSELERWRKCMISLESVLKDIVERVHVSERKHKEGIGGDSGEELFGLDCHDLSLDNVFVDEKDPSKITCIIDWESTTTRPLWACAHLPSFLLASPFCSNLFRKMVAALPADRFPHANEWLLLERAGAPLRYAHKCVEWDGWEEGLVGSILGTEEPEVEENHVHIPILALALAAPEKEFWEEEDWEEPLVAQMKLSFSRITGELDSATRTGATTCQAPGKLSPHGIRRASVSSVGSEAEERMLNSYGDICGGRGGELGRRLEACISGLSSGPC</sequence>
<evidence type="ECO:0000259" key="2">
    <source>
        <dbReference type="Pfam" id="PF01636"/>
    </source>
</evidence>
<dbReference type="PANTHER" id="PTHR21310:SF13">
    <property type="entry name" value="AMINOGLYCOSIDE PHOSPHOTRANSFERASE DOMAIN-CONTAINING PROTEIN"/>
    <property type="match status" value="1"/>
</dbReference>
<proteinExistence type="predicted"/>
<name>A0A286UI29_9AGAM</name>
<feature type="compositionally biased region" description="Basic and acidic residues" evidence="1">
    <location>
        <begin position="501"/>
        <end position="519"/>
    </location>
</feature>
<gene>
    <name evidence="3" type="ORF">PNOK_0601300</name>
</gene>
<dbReference type="EMBL" id="NBII01000005">
    <property type="protein sequence ID" value="PAV19169.1"/>
    <property type="molecule type" value="Genomic_DNA"/>
</dbReference>
<reference evidence="3 4" key="1">
    <citation type="journal article" date="2017" name="Mol. Ecol.">
        <title>Comparative and population genomic landscape of Phellinus noxius: A hypervariable fungus causing root rot in trees.</title>
        <authorList>
            <person name="Chung C.L."/>
            <person name="Lee T.J."/>
            <person name="Akiba M."/>
            <person name="Lee H.H."/>
            <person name="Kuo T.H."/>
            <person name="Liu D."/>
            <person name="Ke H.M."/>
            <person name="Yokoi T."/>
            <person name="Roa M.B."/>
            <person name="Lu M.J."/>
            <person name="Chang Y.Y."/>
            <person name="Ann P.J."/>
            <person name="Tsai J.N."/>
            <person name="Chen C.Y."/>
            <person name="Tzean S.S."/>
            <person name="Ota Y."/>
            <person name="Hattori T."/>
            <person name="Sahashi N."/>
            <person name="Liou R.F."/>
            <person name="Kikuchi T."/>
            <person name="Tsai I.J."/>
        </authorList>
    </citation>
    <scope>NUCLEOTIDE SEQUENCE [LARGE SCALE GENOMIC DNA]</scope>
    <source>
        <strain evidence="3 4">FFPRI411160</strain>
    </source>
</reference>
<feature type="compositionally biased region" description="Basic and acidic residues" evidence="1">
    <location>
        <begin position="15"/>
        <end position="25"/>
    </location>
</feature>
<keyword evidence="3" id="KW-0808">Transferase</keyword>
<dbReference type="Proteomes" id="UP000217199">
    <property type="component" value="Unassembled WGS sequence"/>
</dbReference>
<feature type="region of interest" description="Disordered" evidence="1">
    <location>
        <begin position="501"/>
        <end position="525"/>
    </location>
</feature>
<dbReference type="InParanoid" id="A0A286UI29"/>
<protein>
    <submittedName>
        <fullName evidence="3">Kinase subdomain-containing PKL CAK Fmp29</fullName>
    </submittedName>
</protein>
<feature type="region of interest" description="Disordered" evidence="1">
    <location>
        <begin position="15"/>
        <end position="37"/>
    </location>
</feature>
<organism evidence="3 4">
    <name type="scientific">Pyrrhoderma noxium</name>
    <dbReference type="NCBI Taxonomy" id="2282107"/>
    <lineage>
        <taxon>Eukaryota</taxon>
        <taxon>Fungi</taxon>
        <taxon>Dikarya</taxon>
        <taxon>Basidiomycota</taxon>
        <taxon>Agaricomycotina</taxon>
        <taxon>Agaricomycetes</taxon>
        <taxon>Hymenochaetales</taxon>
        <taxon>Hymenochaetaceae</taxon>
        <taxon>Pyrrhoderma</taxon>
    </lineage>
</organism>
<feature type="region of interest" description="Disordered" evidence="1">
    <location>
        <begin position="546"/>
        <end position="587"/>
    </location>
</feature>
<dbReference type="Gene3D" id="3.30.200.20">
    <property type="entry name" value="Phosphorylase Kinase, domain 1"/>
    <property type="match status" value="1"/>
</dbReference>
<dbReference type="GO" id="GO:0016301">
    <property type="term" value="F:kinase activity"/>
    <property type="evidence" value="ECO:0007669"/>
    <property type="project" value="UniProtKB-KW"/>
</dbReference>
<keyword evidence="3" id="KW-0418">Kinase</keyword>
<keyword evidence="4" id="KW-1185">Reference proteome</keyword>
<dbReference type="PANTHER" id="PTHR21310">
    <property type="entry name" value="AMINOGLYCOSIDE PHOSPHOTRANSFERASE-RELATED-RELATED"/>
    <property type="match status" value="1"/>
</dbReference>
<evidence type="ECO:0000313" key="3">
    <source>
        <dbReference type="EMBL" id="PAV19169.1"/>
    </source>
</evidence>
<dbReference type="SUPFAM" id="SSF56112">
    <property type="entry name" value="Protein kinase-like (PK-like)"/>
    <property type="match status" value="1"/>
</dbReference>
<feature type="compositionally biased region" description="Acidic residues" evidence="1">
    <location>
        <begin position="546"/>
        <end position="556"/>
    </location>
</feature>
<dbReference type="InterPro" id="IPR051678">
    <property type="entry name" value="AGP_Transferase"/>
</dbReference>
<dbReference type="OrthoDB" id="10003767at2759"/>
<dbReference type="AlphaFoldDB" id="A0A286UI29"/>
<dbReference type="InterPro" id="IPR002575">
    <property type="entry name" value="Aminoglycoside_PTrfase"/>
</dbReference>